<feature type="domain" description="DED" evidence="5">
    <location>
        <begin position="4"/>
        <end position="81"/>
    </location>
</feature>
<evidence type="ECO:0000256" key="2">
    <source>
        <dbReference type="ARBA" id="ARBA00022703"/>
    </source>
</evidence>
<accession>A0A8T2N1S5</accession>
<keyword evidence="3" id="KW-0677">Repeat</keyword>
<sequence length="271" mass="30500">MALQFKQMLLKVDHALSTEDVQALVFLCADLLGKDVSRIATAQDLFKQLEELDCLTEDCQSLLAELLIVAKRNDLVRQLSLCQNSQCLVSPYRKMLFSLAENITTEDLKSIKFLLSQHLPRRKLEDNITTLGLFLELERMDKLSQTKLETLEQIVTSVCPSLRRKITQFKEKNGPGVQSTGSSYMSVRPAQQEQSPSYQVIHSRRMQMKRCSVRQVVEMTSPSDHASLHEQLSASLSLATDNDHFLSPPPHQTAAEARTENAAGMSLGLWP</sequence>
<evidence type="ECO:0000256" key="1">
    <source>
        <dbReference type="ARBA" id="ARBA00010134"/>
    </source>
</evidence>
<comment type="caution">
    <text evidence="6">The sequence shown here is derived from an EMBL/GenBank/DDBJ whole genome shotgun (WGS) entry which is preliminary data.</text>
</comment>
<dbReference type="AlphaFoldDB" id="A0A8T2N1S5"/>
<evidence type="ECO:0000313" key="7">
    <source>
        <dbReference type="Proteomes" id="UP000824540"/>
    </source>
</evidence>
<evidence type="ECO:0000259" key="5">
    <source>
        <dbReference type="PROSITE" id="PS50168"/>
    </source>
</evidence>
<proteinExistence type="inferred from homology"/>
<dbReference type="CDD" id="cd08334">
    <property type="entry name" value="DED_Caspase_8_10_r2"/>
    <property type="match status" value="1"/>
</dbReference>
<feature type="region of interest" description="Disordered" evidence="4">
    <location>
        <begin position="241"/>
        <end position="271"/>
    </location>
</feature>
<keyword evidence="2" id="KW-0053">Apoptosis</keyword>
<dbReference type="PROSITE" id="PS50168">
    <property type="entry name" value="DED"/>
    <property type="match status" value="2"/>
</dbReference>
<keyword evidence="7" id="KW-1185">Reference proteome</keyword>
<evidence type="ECO:0000313" key="6">
    <source>
        <dbReference type="EMBL" id="KAG9334053.1"/>
    </source>
</evidence>
<evidence type="ECO:0000256" key="3">
    <source>
        <dbReference type="ARBA" id="ARBA00022737"/>
    </source>
</evidence>
<evidence type="ECO:0000256" key="4">
    <source>
        <dbReference type="SAM" id="MobiDB-lite"/>
    </source>
</evidence>
<dbReference type="GO" id="GO:0005737">
    <property type="term" value="C:cytoplasm"/>
    <property type="evidence" value="ECO:0007669"/>
    <property type="project" value="UniProtKB-ARBA"/>
</dbReference>
<comment type="similarity">
    <text evidence="1">Belongs to the peptidase C14A family.</text>
</comment>
<organism evidence="6 7">
    <name type="scientific">Albula glossodonta</name>
    <name type="common">roundjaw bonefish</name>
    <dbReference type="NCBI Taxonomy" id="121402"/>
    <lineage>
        <taxon>Eukaryota</taxon>
        <taxon>Metazoa</taxon>
        <taxon>Chordata</taxon>
        <taxon>Craniata</taxon>
        <taxon>Vertebrata</taxon>
        <taxon>Euteleostomi</taxon>
        <taxon>Actinopterygii</taxon>
        <taxon>Neopterygii</taxon>
        <taxon>Teleostei</taxon>
        <taxon>Albuliformes</taxon>
        <taxon>Albulidae</taxon>
        <taxon>Albula</taxon>
    </lineage>
</organism>
<name>A0A8T2N1S5_9TELE</name>
<reference evidence="6" key="1">
    <citation type="thesis" date="2021" institute="BYU ScholarsArchive" country="Provo, UT, USA">
        <title>Applications of and Algorithms for Genome Assembly and Genomic Analyses with an Emphasis on Marine Teleosts.</title>
        <authorList>
            <person name="Pickett B.D."/>
        </authorList>
    </citation>
    <scope>NUCLEOTIDE SEQUENCE</scope>
    <source>
        <strain evidence="6">HI-2016</strain>
    </source>
</reference>
<feature type="domain" description="DED" evidence="5">
    <location>
        <begin position="91"/>
        <end position="168"/>
    </location>
</feature>
<protein>
    <recommendedName>
        <fullName evidence="5">DED domain-containing protein</fullName>
    </recommendedName>
</protein>
<dbReference type="GO" id="GO:0042981">
    <property type="term" value="P:regulation of apoptotic process"/>
    <property type="evidence" value="ECO:0007669"/>
    <property type="project" value="InterPro"/>
</dbReference>
<dbReference type="PANTHER" id="PTHR48169:SF7">
    <property type="entry name" value="CASPASE 10"/>
    <property type="match status" value="1"/>
</dbReference>
<dbReference type="Gene3D" id="1.10.533.10">
    <property type="entry name" value="Death Domain, Fas"/>
    <property type="match status" value="2"/>
</dbReference>
<gene>
    <name evidence="6" type="ORF">JZ751_009216</name>
</gene>
<dbReference type="InterPro" id="IPR011029">
    <property type="entry name" value="DEATH-like_dom_sf"/>
</dbReference>
<dbReference type="InterPro" id="IPR001875">
    <property type="entry name" value="DED_dom"/>
</dbReference>
<dbReference type="Pfam" id="PF01335">
    <property type="entry name" value="DED"/>
    <property type="match status" value="2"/>
</dbReference>
<dbReference type="EMBL" id="JAFBMS010000165">
    <property type="protein sequence ID" value="KAG9334053.1"/>
    <property type="molecule type" value="Genomic_DNA"/>
</dbReference>
<dbReference type="SMART" id="SM00031">
    <property type="entry name" value="DED"/>
    <property type="match status" value="2"/>
</dbReference>
<dbReference type="GO" id="GO:0006915">
    <property type="term" value="P:apoptotic process"/>
    <property type="evidence" value="ECO:0007669"/>
    <property type="project" value="UniProtKB-KW"/>
</dbReference>
<dbReference type="PANTHER" id="PTHR48169">
    <property type="entry name" value="DED DOMAIN-CONTAINING PROTEIN"/>
    <property type="match status" value="1"/>
</dbReference>
<dbReference type="Proteomes" id="UP000824540">
    <property type="component" value="Unassembled WGS sequence"/>
</dbReference>
<dbReference type="SUPFAM" id="SSF47986">
    <property type="entry name" value="DEATH domain"/>
    <property type="match status" value="2"/>
</dbReference>
<dbReference type="OrthoDB" id="6114029at2759"/>
<dbReference type="FunFam" id="1.10.533.10:FF:000016">
    <property type="entry name" value="CASP8 and FADD-like apoptosis regulator"/>
    <property type="match status" value="1"/>
</dbReference>